<dbReference type="EMBL" id="JAUEPR010000002">
    <property type="protein sequence ID" value="KAK0489199.1"/>
    <property type="molecule type" value="Genomic_DNA"/>
</dbReference>
<evidence type="ECO:0000313" key="4">
    <source>
        <dbReference type="Proteomes" id="UP001175227"/>
    </source>
</evidence>
<gene>
    <name evidence="3" type="ORF">IW261DRAFT_402043</name>
</gene>
<comment type="caution">
    <text evidence="3">The sequence shown here is derived from an EMBL/GenBank/DDBJ whole genome shotgun (WGS) entry which is preliminary data.</text>
</comment>
<feature type="signal peptide" evidence="2">
    <location>
        <begin position="1"/>
        <end position="20"/>
    </location>
</feature>
<dbReference type="AlphaFoldDB" id="A0AA39PT85"/>
<accession>A0AA39PT85</accession>
<feature type="compositionally biased region" description="Polar residues" evidence="1">
    <location>
        <begin position="289"/>
        <end position="316"/>
    </location>
</feature>
<proteinExistence type="predicted"/>
<evidence type="ECO:0000256" key="1">
    <source>
        <dbReference type="SAM" id="MobiDB-lite"/>
    </source>
</evidence>
<keyword evidence="2" id="KW-0732">Signal</keyword>
<reference evidence="3" key="1">
    <citation type="submission" date="2023-06" db="EMBL/GenBank/DDBJ databases">
        <authorList>
            <consortium name="Lawrence Berkeley National Laboratory"/>
            <person name="Ahrendt S."/>
            <person name="Sahu N."/>
            <person name="Indic B."/>
            <person name="Wong-Bajracharya J."/>
            <person name="Merenyi Z."/>
            <person name="Ke H.-M."/>
            <person name="Monk M."/>
            <person name="Kocsube S."/>
            <person name="Drula E."/>
            <person name="Lipzen A."/>
            <person name="Balint B."/>
            <person name="Henrissat B."/>
            <person name="Andreopoulos B."/>
            <person name="Martin F.M."/>
            <person name="Harder C.B."/>
            <person name="Rigling D."/>
            <person name="Ford K.L."/>
            <person name="Foster G.D."/>
            <person name="Pangilinan J."/>
            <person name="Papanicolaou A."/>
            <person name="Barry K."/>
            <person name="LaButti K."/>
            <person name="Viragh M."/>
            <person name="Koriabine M."/>
            <person name="Yan M."/>
            <person name="Riley R."/>
            <person name="Champramary S."/>
            <person name="Plett K.L."/>
            <person name="Tsai I.J."/>
            <person name="Slot J."/>
            <person name="Sipos G."/>
            <person name="Plett J."/>
            <person name="Nagy L.G."/>
            <person name="Grigoriev I.V."/>
        </authorList>
    </citation>
    <scope>NUCLEOTIDE SEQUENCE</scope>
    <source>
        <strain evidence="3">ICMP 16352</strain>
    </source>
</reference>
<feature type="chain" id="PRO_5041271098" evidence="2">
    <location>
        <begin position="21"/>
        <end position="316"/>
    </location>
</feature>
<feature type="region of interest" description="Disordered" evidence="1">
    <location>
        <begin position="287"/>
        <end position="316"/>
    </location>
</feature>
<evidence type="ECO:0000256" key="2">
    <source>
        <dbReference type="SAM" id="SignalP"/>
    </source>
</evidence>
<evidence type="ECO:0000313" key="3">
    <source>
        <dbReference type="EMBL" id="KAK0489199.1"/>
    </source>
</evidence>
<dbReference type="Proteomes" id="UP001175227">
    <property type="component" value="Unassembled WGS sequence"/>
</dbReference>
<keyword evidence="4" id="KW-1185">Reference proteome</keyword>
<protein>
    <submittedName>
        <fullName evidence="3">Uncharacterized protein</fullName>
    </submittedName>
</protein>
<name>A0AA39PT85_9AGAR</name>
<sequence length="316" mass="33854">MKAGLPTLFCLSTILVGASALPSLRSLSAQREVAHVAYDEDNGQLLGFKRDGTLYGRYLADDPLLSRRSAGQCVNLTVDEAQSLPGWDAIESYAKSQWGSGSWNIVTNPTDYPGSPAFVCVSDDPVKIELDGEPQCQENTLDNVSGTSGTDGTVTLQIQQGSNMSSEYTVTSVSTLAVSSTLGVSFGVPLLSADASVTVSKEVTNEQTSSFETSYSSVATVTRMIKTEDGKTCSLDLKLHSCTAKSKGQIRYVATGYIWFNYNDRTKGHYKWSVHIDDVLSNEDDRSSSADIQGSISTGTHSTSKADCKNSSNIDT</sequence>
<organism evidence="3 4">
    <name type="scientific">Armillaria novae-zelandiae</name>
    <dbReference type="NCBI Taxonomy" id="153914"/>
    <lineage>
        <taxon>Eukaryota</taxon>
        <taxon>Fungi</taxon>
        <taxon>Dikarya</taxon>
        <taxon>Basidiomycota</taxon>
        <taxon>Agaricomycotina</taxon>
        <taxon>Agaricomycetes</taxon>
        <taxon>Agaricomycetidae</taxon>
        <taxon>Agaricales</taxon>
        <taxon>Marasmiineae</taxon>
        <taxon>Physalacriaceae</taxon>
        <taxon>Armillaria</taxon>
    </lineage>
</organism>